<dbReference type="Proteomes" id="UP000274504">
    <property type="component" value="Unassembled WGS sequence"/>
</dbReference>
<dbReference type="EMBL" id="UYSG01011906">
    <property type="protein sequence ID" value="VDL63955.1"/>
    <property type="molecule type" value="Genomic_DNA"/>
</dbReference>
<accession>A0A0R3SYC3</accession>
<sequence>MAMLSVDSGIDGGDLYLMPNWLSNSNNNNNATNTNSSASSCSTSTGGCAGNGMSDCCVAGNTFPPVLNSGNFSPDMDSFPPHSQIQLPTSVASQPPQSFEFPPFDANLIKQAAVIAAAAAQAANETSNGPHSLQPPNDMRSFLWLTPSWPSTADCSPSTETPQMHFRPGELYLHLFHLKIVFKVRFRYFVHTFKSKFYKGEKESELGEFDLEAKSSAWLHLRLGSLCL</sequence>
<organism evidence="3">
    <name type="scientific">Hymenolepis diminuta</name>
    <name type="common">Rat tapeworm</name>
    <dbReference type="NCBI Taxonomy" id="6216"/>
    <lineage>
        <taxon>Eukaryota</taxon>
        <taxon>Metazoa</taxon>
        <taxon>Spiralia</taxon>
        <taxon>Lophotrochozoa</taxon>
        <taxon>Platyhelminthes</taxon>
        <taxon>Cestoda</taxon>
        <taxon>Eucestoda</taxon>
        <taxon>Cyclophyllidea</taxon>
        <taxon>Hymenolepididae</taxon>
        <taxon>Hymenolepis</taxon>
    </lineage>
</organism>
<evidence type="ECO:0000313" key="3">
    <source>
        <dbReference type="WBParaSite" id="HDID_0001076801-mRNA-1"/>
    </source>
</evidence>
<dbReference type="WBParaSite" id="HDID_0001076801-mRNA-1">
    <property type="protein sequence ID" value="HDID_0001076801-mRNA-1"/>
    <property type="gene ID" value="HDID_0001076801"/>
</dbReference>
<evidence type="ECO:0000313" key="1">
    <source>
        <dbReference type="EMBL" id="VDL63955.1"/>
    </source>
</evidence>
<gene>
    <name evidence="1" type="ORF">HDID_LOCUS10766</name>
</gene>
<reference evidence="1 2" key="2">
    <citation type="submission" date="2018-11" db="EMBL/GenBank/DDBJ databases">
        <authorList>
            <consortium name="Pathogen Informatics"/>
        </authorList>
    </citation>
    <scope>NUCLEOTIDE SEQUENCE [LARGE SCALE GENOMIC DNA]</scope>
</reference>
<protein>
    <submittedName>
        <fullName evidence="3">NAC domain-containing protein</fullName>
    </submittedName>
</protein>
<proteinExistence type="predicted"/>
<evidence type="ECO:0000313" key="2">
    <source>
        <dbReference type="Proteomes" id="UP000274504"/>
    </source>
</evidence>
<dbReference type="AlphaFoldDB" id="A0A0R3SYC3"/>
<name>A0A0R3SYC3_HYMDI</name>
<reference evidence="3" key="1">
    <citation type="submission" date="2017-02" db="UniProtKB">
        <authorList>
            <consortium name="WormBaseParasite"/>
        </authorList>
    </citation>
    <scope>IDENTIFICATION</scope>
</reference>